<dbReference type="EMBL" id="MLJW01000021">
    <property type="protein sequence ID" value="OIR10944.1"/>
    <property type="molecule type" value="Genomic_DNA"/>
</dbReference>
<dbReference type="AlphaFoldDB" id="A0A1J5T3W9"/>
<organism evidence="1">
    <name type="scientific">mine drainage metagenome</name>
    <dbReference type="NCBI Taxonomy" id="410659"/>
    <lineage>
        <taxon>unclassified sequences</taxon>
        <taxon>metagenomes</taxon>
        <taxon>ecological metagenomes</taxon>
    </lineage>
</organism>
<protein>
    <submittedName>
        <fullName evidence="1">Uncharacterized protein</fullName>
    </submittedName>
</protein>
<proteinExistence type="predicted"/>
<reference evidence="1" key="1">
    <citation type="submission" date="2016-10" db="EMBL/GenBank/DDBJ databases">
        <title>Sequence of Gallionella enrichment culture.</title>
        <authorList>
            <person name="Poehlein A."/>
            <person name="Muehling M."/>
            <person name="Daniel R."/>
        </authorList>
    </citation>
    <scope>NUCLEOTIDE SEQUENCE</scope>
</reference>
<name>A0A1J5T3W9_9ZZZZ</name>
<gene>
    <name evidence="1" type="ORF">GALL_71120</name>
</gene>
<accession>A0A1J5T3W9</accession>
<sequence length="155" mass="17386">MDINELIDQAKSRANLASDYALAKALGIQTGIVANWRKGKRHPSNQEAIQLAALARLDEMRVIAEIELRTANSEKKKEFWKHYIESRGITACIAMTALAASIVLTPEQSEASVLQLQNYDKQQSNFLQSKIYIMRINELSGRAPAWPIPHLISIN</sequence>
<comment type="caution">
    <text evidence="1">The sequence shown here is derived from an EMBL/GenBank/DDBJ whole genome shotgun (WGS) entry which is preliminary data.</text>
</comment>
<evidence type="ECO:0000313" key="1">
    <source>
        <dbReference type="EMBL" id="OIR10944.1"/>
    </source>
</evidence>